<reference evidence="1 2" key="1">
    <citation type="journal article" date="2014" name="PLoS ONE">
        <title>The first complete genome sequence of the class fimbriimonadia in the phylum armatimonadetes.</title>
        <authorList>
            <person name="Hu Z.Y."/>
            <person name="Wang Y.Z."/>
            <person name="Im W.T."/>
            <person name="Wang S.Y."/>
            <person name="Zhao G.P."/>
            <person name="Zheng H.J."/>
            <person name="Quan Z.X."/>
        </authorList>
    </citation>
    <scope>NUCLEOTIDE SEQUENCE [LARGE SCALE GENOMIC DNA]</scope>
    <source>
        <strain evidence="1">Gsoil 348</strain>
    </source>
</reference>
<dbReference type="InterPro" id="IPR011467">
    <property type="entry name" value="DUF1573"/>
</dbReference>
<dbReference type="PANTHER" id="PTHR37833:SF1">
    <property type="entry name" value="SIGNAL PEPTIDE PROTEIN"/>
    <property type="match status" value="1"/>
</dbReference>
<sequence length="532" mass="57115">MFAPLLIVLAAAAKPGPALPPLTSANFQDTVLLVEQSMEQGNFALAQKQATMLPKRRFTISFDDRKLPATLRPTYRTLLAQAVRGWRDVEAVVKTGPADLRIAFEPALAVDAETGASANVVTFFSSTPGEPRVEAVIGLHRGKPVRDTSAGDFFNDARYAIGAYLGLAKLSAPGFIMGSSTRSDNLPDITSRETVAAAATLRLSDRLREAIAAKKKVGLSGRSDAFIDPVRFKGDGVQGENLELPIQVSNRGKGLLAVQAAGDCGCLVPEKTDPIAPGESTIVRVILNTHELAGELERHITLFTNDPNNPIVTIPVQVSVVSRYRFLTPNGNAVAVDEGGSVSDLYFTYPDGEGNELKITNARTIGIEGSSVEIEPWSGTLPDPEFKEGPKLRRGYHLKVHIPGKLPPGRAPLNIALVTASPDYPVVYHSIFVQRGIVAQPEELFLGETNHERRTSTVVLTRPGRPFQVLSARSTLSTFTVKVLPGDHPDEVKLQIAYDGKAPAGPIEGEVVVTTNDPKQSVVHVPIVGSTR</sequence>
<dbReference type="KEGG" id="fgi:OP10G_0895"/>
<dbReference type="Pfam" id="PF07610">
    <property type="entry name" value="DUF1573"/>
    <property type="match status" value="1"/>
</dbReference>
<dbReference type="PANTHER" id="PTHR37833">
    <property type="entry name" value="LIPOPROTEIN-RELATED"/>
    <property type="match status" value="1"/>
</dbReference>
<dbReference type="HOGENOM" id="CLU_511671_0_0_0"/>
<proteinExistence type="predicted"/>
<name>A0A068NKZ8_FIMGI</name>
<protein>
    <recommendedName>
        <fullName evidence="3">DUF1573 domain-containing protein</fullName>
    </recommendedName>
</protein>
<dbReference type="Proteomes" id="UP000027982">
    <property type="component" value="Chromosome"/>
</dbReference>
<gene>
    <name evidence="1" type="ORF">OP10G_0895</name>
</gene>
<dbReference type="STRING" id="661478.OP10G_0895"/>
<evidence type="ECO:0008006" key="3">
    <source>
        <dbReference type="Google" id="ProtNLM"/>
    </source>
</evidence>
<organism evidence="1 2">
    <name type="scientific">Fimbriimonas ginsengisoli Gsoil 348</name>
    <dbReference type="NCBI Taxonomy" id="661478"/>
    <lineage>
        <taxon>Bacteria</taxon>
        <taxon>Bacillati</taxon>
        <taxon>Armatimonadota</taxon>
        <taxon>Fimbriimonadia</taxon>
        <taxon>Fimbriimonadales</taxon>
        <taxon>Fimbriimonadaceae</taxon>
        <taxon>Fimbriimonas</taxon>
    </lineage>
</organism>
<dbReference type="OrthoDB" id="9793919at2"/>
<evidence type="ECO:0000313" key="2">
    <source>
        <dbReference type="Proteomes" id="UP000027982"/>
    </source>
</evidence>
<dbReference type="RefSeq" id="WP_025227096.1">
    <property type="nucleotide sequence ID" value="NZ_CP007139.1"/>
</dbReference>
<dbReference type="Gene3D" id="2.60.40.10">
    <property type="entry name" value="Immunoglobulins"/>
    <property type="match status" value="1"/>
</dbReference>
<dbReference type="EMBL" id="CP007139">
    <property type="protein sequence ID" value="AIE84263.1"/>
    <property type="molecule type" value="Genomic_DNA"/>
</dbReference>
<dbReference type="InterPro" id="IPR013783">
    <property type="entry name" value="Ig-like_fold"/>
</dbReference>
<keyword evidence="2" id="KW-1185">Reference proteome</keyword>
<accession>A0A068NKZ8</accession>
<evidence type="ECO:0000313" key="1">
    <source>
        <dbReference type="EMBL" id="AIE84263.1"/>
    </source>
</evidence>
<dbReference type="AlphaFoldDB" id="A0A068NKZ8"/>